<dbReference type="Pfam" id="PF00702">
    <property type="entry name" value="Hydrolase"/>
    <property type="match status" value="1"/>
</dbReference>
<dbReference type="PANTHER" id="PTHR43520">
    <property type="entry name" value="ATP7, ISOFORM B"/>
    <property type="match status" value="1"/>
</dbReference>
<dbReference type="PROSITE" id="PS01047">
    <property type="entry name" value="HMA_1"/>
    <property type="match status" value="1"/>
</dbReference>
<keyword evidence="16" id="KW-0406">Ion transport</keyword>
<evidence type="ECO:0000256" key="5">
    <source>
        <dbReference type="ARBA" id="ARBA00022475"/>
    </source>
</evidence>
<comment type="catalytic activity">
    <reaction evidence="19">
        <text>Cu(+)(in) + ATP + H2O = Cu(+)(out) + ADP + phosphate + H(+)</text>
        <dbReference type="Rhea" id="RHEA:25792"/>
        <dbReference type="ChEBI" id="CHEBI:15377"/>
        <dbReference type="ChEBI" id="CHEBI:15378"/>
        <dbReference type="ChEBI" id="CHEBI:30616"/>
        <dbReference type="ChEBI" id="CHEBI:43474"/>
        <dbReference type="ChEBI" id="CHEBI:49552"/>
        <dbReference type="ChEBI" id="CHEBI:456216"/>
        <dbReference type="EC" id="7.2.2.8"/>
    </reaction>
</comment>
<dbReference type="CDD" id="cd02094">
    <property type="entry name" value="P-type_ATPase_Cu-like"/>
    <property type="match status" value="1"/>
</dbReference>
<dbReference type="Gene3D" id="2.70.150.10">
    <property type="entry name" value="Calcium-transporting ATPase, cytoplasmic transduction domain A"/>
    <property type="match status" value="1"/>
</dbReference>
<dbReference type="FunFam" id="3.40.50.1000:FF:000144">
    <property type="entry name" value="copper-transporting ATPase 1 isoform X2"/>
    <property type="match status" value="1"/>
</dbReference>
<dbReference type="PROSITE" id="PS50846">
    <property type="entry name" value="HMA_2"/>
    <property type="match status" value="1"/>
</dbReference>
<dbReference type="PROSITE" id="PS00154">
    <property type="entry name" value="ATPASE_E1_E2"/>
    <property type="match status" value="1"/>
</dbReference>
<dbReference type="InterPro" id="IPR059000">
    <property type="entry name" value="ATPase_P-type_domA"/>
</dbReference>
<evidence type="ECO:0000256" key="6">
    <source>
        <dbReference type="ARBA" id="ARBA00022553"/>
    </source>
</evidence>
<dbReference type="InterPro" id="IPR044492">
    <property type="entry name" value="P_typ_ATPase_HD_dom"/>
</dbReference>
<dbReference type="GO" id="GO:0016887">
    <property type="term" value="F:ATP hydrolysis activity"/>
    <property type="evidence" value="ECO:0007669"/>
    <property type="project" value="InterPro"/>
</dbReference>
<dbReference type="PRINTS" id="PR00119">
    <property type="entry name" value="CATATPASE"/>
</dbReference>
<dbReference type="InterPro" id="IPR023299">
    <property type="entry name" value="ATPase_P-typ_cyto_dom_N"/>
</dbReference>
<dbReference type="Proteomes" id="UP000000940">
    <property type="component" value="Chromosome"/>
</dbReference>
<dbReference type="FunFam" id="3.30.70.100:FF:000005">
    <property type="entry name" value="Copper-exporting P-type ATPase A"/>
    <property type="match status" value="1"/>
</dbReference>
<dbReference type="InterPro" id="IPR006121">
    <property type="entry name" value="HMA_dom"/>
</dbReference>
<evidence type="ECO:0000256" key="1">
    <source>
        <dbReference type="ARBA" id="ARBA00004651"/>
    </source>
</evidence>
<evidence type="ECO:0000313" key="22">
    <source>
        <dbReference type="EMBL" id="ADA67045.1"/>
    </source>
</evidence>
<dbReference type="RefSeq" id="WP_012896262.1">
    <property type="nucleotide sequence ID" value="NC_013642.1"/>
</dbReference>
<evidence type="ECO:0000259" key="21">
    <source>
        <dbReference type="PROSITE" id="PS50846"/>
    </source>
</evidence>
<dbReference type="AlphaFoldDB" id="D2C7V9"/>
<feature type="transmembrane region" description="Helical" evidence="20">
    <location>
        <begin position="188"/>
        <end position="205"/>
    </location>
</feature>
<dbReference type="SFLD" id="SFLDF00027">
    <property type="entry name" value="p-type_atpase"/>
    <property type="match status" value="1"/>
</dbReference>
<evidence type="ECO:0000256" key="17">
    <source>
        <dbReference type="ARBA" id="ARBA00023136"/>
    </source>
</evidence>
<dbReference type="Gene3D" id="3.40.1110.10">
    <property type="entry name" value="Calcium-transporting ATPase, cytoplasmic domain N"/>
    <property type="match status" value="1"/>
</dbReference>
<dbReference type="Pfam" id="PF00122">
    <property type="entry name" value="E1-E2_ATPase"/>
    <property type="match status" value="1"/>
</dbReference>
<keyword evidence="4" id="KW-0813">Transport</keyword>
<sequence length="726" mass="79386">MSDQKTMEDRAAKNEEIKKTFTVTGMTCATCAKTVEKALKKLDGVKFAAVNLATSTGFIVAEKEISFEEIKKAVEEVGYGVTTESPEDVERKRYEESKRNLILAWLVTAPLALLMIYHMFVSEVPYFTWIEVFAGAFVTFYVGRGTIRGAWIALTHKHTNMDTLIFFGAVTSWVTALLDSVGLPVMSFGAIGAMIVAFHITGRFIESYLRDRASKEIKALLKLQAKEARVITDEGEVMMPIEAVKEGFIVLVKPGERIPVDGVIVEGQSSIDESVVTGESIPVLKKENDEVIGGSLNVSSPIKIKVTKVGEDTFLSQMVKLIQEAQGSKVPIQALADRITMWFVPTIIVLAITSALVWYFNYERFLPFVEKAREIFPWIIQTSDPLTFSIFVFVATIVIACPCALGLATPMALVTGTGLAAKKGLLIRNAEAIQTSKDVGVVLTDKTGTLTEGSPKVVNHDLSAELTRIVASIERNSNHPLAKAISELSQDVVEVESVEEIPGEGVRALYGGEEYFVGKPLDYSKYESLLEEGKTIVEVRRNGEVVGFLAIEDPIREDSPEAVRRLKEMGIEPVMITGDNEKTARAVARRLGIEKFHAGVKPSEKLDLVRSYQAHGKKVAMVGDGMNDAAALKGADVGIAIGSGTDLAIDSADIIITKGGISKVVDAIEISRKTFKIIKQNLFWAFFYNVIAIPMAMMGLLHPVIAELAMAFSSITVTLNSMRVRE</sequence>
<evidence type="ECO:0000256" key="4">
    <source>
        <dbReference type="ARBA" id="ARBA00022448"/>
    </source>
</evidence>
<reference evidence="22 23" key="1">
    <citation type="submission" date="2009-12" db="EMBL/GenBank/DDBJ databases">
        <title>Complete sequence of Thermotoga petrophila RKU-1.</title>
        <authorList>
            <consortium name="US DOE Joint Genome Institute"/>
            <person name="Lucas S."/>
            <person name="Copeland A."/>
            <person name="Lapidus A."/>
            <person name="Glavina del Rio T."/>
            <person name="Dalin E."/>
            <person name="Tice H."/>
            <person name="Bruce D."/>
            <person name="Goodwin L."/>
            <person name="Pitluck S."/>
            <person name="Munk A.C."/>
            <person name="Brettin T."/>
            <person name="Detter J.C."/>
            <person name="Han C."/>
            <person name="Tapia R."/>
            <person name="Larimer F."/>
            <person name="Land M."/>
            <person name="Hauser L."/>
            <person name="Kyrpides N."/>
            <person name="Mikhailova N."/>
            <person name="Nelson K.E."/>
            <person name="Gogarten J.P."/>
            <person name="Noll K.M."/>
        </authorList>
    </citation>
    <scope>NUCLEOTIDE SEQUENCE [LARGE SCALE GENOMIC DNA]</scope>
    <source>
        <strain evidence="23">ATCC BAA-489 / DSM 13996 / JCM 10882 / RKU-10</strain>
    </source>
</reference>
<dbReference type="GO" id="GO:0055070">
    <property type="term" value="P:copper ion homeostasis"/>
    <property type="evidence" value="ECO:0007669"/>
    <property type="project" value="TreeGrafter"/>
</dbReference>
<dbReference type="InterPro" id="IPR008250">
    <property type="entry name" value="ATPase_P-typ_transduc_dom_A_sf"/>
</dbReference>
<evidence type="ECO:0000256" key="3">
    <source>
        <dbReference type="ARBA" id="ARBA00012517"/>
    </source>
</evidence>
<dbReference type="InterPro" id="IPR001757">
    <property type="entry name" value="P_typ_ATPase"/>
</dbReference>
<dbReference type="CDD" id="cd00371">
    <property type="entry name" value="HMA"/>
    <property type="match status" value="1"/>
</dbReference>
<keyword evidence="11 20" id="KW-0067">ATP-binding</keyword>
<comment type="subcellular location">
    <subcellularLocation>
        <location evidence="1">Cell membrane</location>
        <topology evidence="1">Multi-pass membrane protein</topology>
    </subcellularLocation>
</comment>
<evidence type="ECO:0000256" key="12">
    <source>
        <dbReference type="ARBA" id="ARBA00022842"/>
    </source>
</evidence>
<keyword evidence="6" id="KW-0597">Phosphoprotein</keyword>
<dbReference type="PRINTS" id="PR00120">
    <property type="entry name" value="HATPASE"/>
</dbReference>
<keyword evidence="5 20" id="KW-1003">Cell membrane</keyword>
<evidence type="ECO:0000256" key="14">
    <source>
        <dbReference type="ARBA" id="ARBA00022989"/>
    </source>
</evidence>
<gene>
    <name evidence="22" type="ordered locus">Tnap_0956</name>
</gene>
<dbReference type="HOGENOM" id="CLU_001771_0_3_0"/>
<keyword evidence="12" id="KW-0460">Magnesium</keyword>
<dbReference type="EC" id="7.2.2.8" evidence="3"/>
<dbReference type="SUPFAM" id="SSF55008">
    <property type="entry name" value="HMA, heavy metal-associated domain"/>
    <property type="match status" value="1"/>
</dbReference>
<dbReference type="GO" id="GO:0140581">
    <property type="term" value="F:P-type monovalent copper transporter activity"/>
    <property type="evidence" value="ECO:0007669"/>
    <property type="project" value="UniProtKB-EC"/>
</dbReference>
<feature type="domain" description="HMA" evidence="21">
    <location>
        <begin position="17"/>
        <end position="82"/>
    </location>
</feature>
<dbReference type="SFLD" id="SFLDG00002">
    <property type="entry name" value="C1.7:_P-type_atpase_like"/>
    <property type="match status" value="1"/>
</dbReference>
<evidence type="ECO:0000256" key="18">
    <source>
        <dbReference type="ARBA" id="ARBA00033239"/>
    </source>
</evidence>
<keyword evidence="9 20" id="KW-0547">Nucleotide-binding</keyword>
<evidence type="ECO:0000256" key="10">
    <source>
        <dbReference type="ARBA" id="ARBA00022796"/>
    </source>
</evidence>
<protein>
    <recommendedName>
        <fullName evidence="3">P-type Cu(+) transporter</fullName>
        <ecNumber evidence="3">7.2.2.8</ecNumber>
    </recommendedName>
    <alternativeName>
        <fullName evidence="18">Cu(+)-exporting ATPase</fullName>
    </alternativeName>
</protein>
<dbReference type="SUPFAM" id="SSF81665">
    <property type="entry name" value="Calcium ATPase, transmembrane domain M"/>
    <property type="match status" value="1"/>
</dbReference>
<evidence type="ECO:0000256" key="16">
    <source>
        <dbReference type="ARBA" id="ARBA00023065"/>
    </source>
</evidence>
<dbReference type="Gene3D" id="3.40.50.1000">
    <property type="entry name" value="HAD superfamily/HAD-like"/>
    <property type="match status" value="1"/>
</dbReference>
<evidence type="ECO:0000256" key="8">
    <source>
        <dbReference type="ARBA" id="ARBA00022723"/>
    </source>
</evidence>
<dbReference type="InterPro" id="IPR017969">
    <property type="entry name" value="Heavy-metal-associated_CS"/>
</dbReference>
<keyword evidence="10" id="KW-0187">Copper transport</keyword>
<keyword evidence="14 20" id="KW-1133">Transmembrane helix</keyword>
<keyword evidence="17 20" id="KW-0472">Membrane</keyword>
<evidence type="ECO:0000256" key="9">
    <source>
        <dbReference type="ARBA" id="ARBA00022741"/>
    </source>
</evidence>
<evidence type="ECO:0000256" key="20">
    <source>
        <dbReference type="RuleBase" id="RU362081"/>
    </source>
</evidence>
<dbReference type="Pfam" id="PF00403">
    <property type="entry name" value="HMA"/>
    <property type="match status" value="1"/>
</dbReference>
<dbReference type="InterPro" id="IPR023298">
    <property type="entry name" value="ATPase_P-typ_TM_dom_sf"/>
</dbReference>
<dbReference type="GO" id="GO:0005507">
    <property type="term" value="F:copper ion binding"/>
    <property type="evidence" value="ECO:0007669"/>
    <property type="project" value="TreeGrafter"/>
</dbReference>
<dbReference type="InterPro" id="IPR018303">
    <property type="entry name" value="ATPase_P-typ_P_site"/>
</dbReference>
<dbReference type="KEGG" id="tnp:Tnap_0956"/>
<evidence type="ECO:0000256" key="19">
    <source>
        <dbReference type="ARBA" id="ARBA00049289"/>
    </source>
</evidence>
<dbReference type="FunFam" id="2.70.150.10:FF:000020">
    <property type="entry name" value="Copper-exporting P-type ATPase A"/>
    <property type="match status" value="1"/>
</dbReference>
<dbReference type="InterPro" id="IPR036412">
    <property type="entry name" value="HAD-like_sf"/>
</dbReference>
<feature type="transmembrane region" description="Helical" evidence="20">
    <location>
        <begin position="386"/>
        <end position="413"/>
    </location>
</feature>
<accession>D2C7V9</accession>
<keyword evidence="7 20" id="KW-0812">Transmembrane</keyword>
<dbReference type="SUPFAM" id="SSF56784">
    <property type="entry name" value="HAD-like"/>
    <property type="match status" value="1"/>
</dbReference>
<dbReference type="NCBIfam" id="TIGR01525">
    <property type="entry name" value="ATPase-IB_hvy"/>
    <property type="match status" value="1"/>
</dbReference>
<evidence type="ECO:0000256" key="7">
    <source>
        <dbReference type="ARBA" id="ARBA00022692"/>
    </source>
</evidence>
<dbReference type="InterPro" id="IPR036163">
    <property type="entry name" value="HMA_dom_sf"/>
</dbReference>
<evidence type="ECO:0000256" key="11">
    <source>
        <dbReference type="ARBA" id="ARBA00022840"/>
    </source>
</evidence>
<feature type="transmembrane region" description="Helical" evidence="20">
    <location>
        <begin position="164"/>
        <end position="182"/>
    </location>
</feature>
<dbReference type="EMBL" id="CP001839">
    <property type="protein sequence ID" value="ADA67045.1"/>
    <property type="molecule type" value="Genomic_DNA"/>
</dbReference>
<dbReference type="InterPro" id="IPR023214">
    <property type="entry name" value="HAD_sf"/>
</dbReference>
<keyword evidence="13" id="KW-1278">Translocase</keyword>
<dbReference type="GO" id="GO:0005524">
    <property type="term" value="F:ATP binding"/>
    <property type="evidence" value="ECO:0007669"/>
    <property type="project" value="UniProtKB-UniRule"/>
</dbReference>
<comment type="similarity">
    <text evidence="2 20">Belongs to the cation transport ATPase (P-type) (TC 3.A.3) family. Type IB subfamily.</text>
</comment>
<feature type="transmembrane region" description="Helical" evidence="20">
    <location>
        <begin position="339"/>
        <end position="360"/>
    </location>
</feature>
<dbReference type="GO" id="GO:0043682">
    <property type="term" value="F:P-type divalent copper transporter activity"/>
    <property type="evidence" value="ECO:0007669"/>
    <property type="project" value="TreeGrafter"/>
</dbReference>
<feature type="transmembrane region" description="Helical" evidence="20">
    <location>
        <begin position="126"/>
        <end position="143"/>
    </location>
</feature>
<dbReference type="PANTHER" id="PTHR43520:SF8">
    <property type="entry name" value="P-TYPE CU(+) TRANSPORTER"/>
    <property type="match status" value="1"/>
</dbReference>
<feature type="transmembrane region" description="Helical" evidence="20">
    <location>
        <begin position="681"/>
        <end position="698"/>
    </location>
</feature>
<dbReference type="Gene3D" id="3.30.70.100">
    <property type="match status" value="1"/>
</dbReference>
<keyword evidence="15" id="KW-0186">Copper</keyword>
<dbReference type="SFLD" id="SFLDS00003">
    <property type="entry name" value="Haloacid_Dehalogenase"/>
    <property type="match status" value="1"/>
</dbReference>
<dbReference type="NCBIfam" id="TIGR01494">
    <property type="entry name" value="ATPase_P-type"/>
    <property type="match status" value="2"/>
</dbReference>
<dbReference type="GO" id="GO:0005886">
    <property type="term" value="C:plasma membrane"/>
    <property type="evidence" value="ECO:0007669"/>
    <property type="project" value="UniProtKB-SubCell"/>
</dbReference>
<evidence type="ECO:0000256" key="2">
    <source>
        <dbReference type="ARBA" id="ARBA00006024"/>
    </source>
</evidence>
<keyword evidence="8 20" id="KW-0479">Metal-binding</keyword>
<keyword evidence="23" id="KW-1185">Reference proteome</keyword>
<dbReference type="InterPro" id="IPR027256">
    <property type="entry name" value="P-typ_ATPase_IB"/>
</dbReference>
<evidence type="ECO:0000256" key="15">
    <source>
        <dbReference type="ARBA" id="ARBA00023008"/>
    </source>
</evidence>
<name>D2C7V9_THEP2</name>
<feature type="transmembrane region" description="Helical" evidence="20">
    <location>
        <begin position="101"/>
        <end position="120"/>
    </location>
</feature>
<evidence type="ECO:0000313" key="23">
    <source>
        <dbReference type="Proteomes" id="UP000000940"/>
    </source>
</evidence>
<dbReference type="SUPFAM" id="SSF81653">
    <property type="entry name" value="Calcium ATPase, transduction domain A"/>
    <property type="match status" value="1"/>
</dbReference>
<evidence type="ECO:0000256" key="13">
    <source>
        <dbReference type="ARBA" id="ARBA00022967"/>
    </source>
</evidence>
<proteinExistence type="inferred from homology"/>
<organism evidence="22 23">
    <name type="scientific">Thermotoga petrophila (strain ATCC BAA-489 / DSM 13996 / JCM 10882 / RKU-10)</name>
    <name type="common">Thermotoga naphthophila</name>
    <dbReference type="NCBI Taxonomy" id="590168"/>
    <lineage>
        <taxon>Bacteria</taxon>
        <taxon>Thermotogati</taxon>
        <taxon>Thermotogota</taxon>
        <taxon>Thermotogae</taxon>
        <taxon>Thermotogales</taxon>
        <taxon>Thermotogaceae</taxon>
        <taxon>Thermotoga</taxon>
    </lineage>
</organism>